<dbReference type="EMBL" id="JAOTIF010000005">
    <property type="protein sequence ID" value="MCU7549288.1"/>
    <property type="molecule type" value="Genomic_DNA"/>
</dbReference>
<protein>
    <submittedName>
        <fullName evidence="1">Uncharacterized protein</fullName>
    </submittedName>
</protein>
<comment type="caution">
    <text evidence="1">The sequence shown here is derived from an EMBL/GenBank/DDBJ whole genome shotgun (WGS) entry which is preliminary data.</text>
</comment>
<name>A0A9X2XX31_9BACT</name>
<reference evidence="1" key="1">
    <citation type="submission" date="2022-09" db="EMBL/GenBank/DDBJ databases">
        <authorList>
            <person name="Yuan C."/>
            <person name="Ke Z."/>
        </authorList>
    </citation>
    <scope>NUCLEOTIDE SEQUENCE</scope>
    <source>
        <strain evidence="1">LB-8</strain>
    </source>
</reference>
<proteinExistence type="predicted"/>
<evidence type="ECO:0000313" key="1">
    <source>
        <dbReference type="EMBL" id="MCU7549288.1"/>
    </source>
</evidence>
<reference evidence="1" key="2">
    <citation type="submission" date="2023-04" db="EMBL/GenBank/DDBJ databases">
        <title>Paracnuella aquatica gen. nov., sp. nov., a member of the family Chitinophagaceae isolated from a hot spring.</title>
        <authorList>
            <person name="Wang C."/>
        </authorList>
    </citation>
    <scope>NUCLEOTIDE SEQUENCE</scope>
    <source>
        <strain evidence="1">LB-8</strain>
    </source>
</reference>
<gene>
    <name evidence="1" type="ORF">OCK74_09180</name>
</gene>
<accession>A0A9X2XX31</accession>
<organism evidence="1 2">
    <name type="scientific">Paraflavisolibacter caeni</name>
    <dbReference type="NCBI Taxonomy" id="2982496"/>
    <lineage>
        <taxon>Bacteria</taxon>
        <taxon>Pseudomonadati</taxon>
        <taxon>Bacteroidota</taxon>
        <taxon>Chitinophagia</taxon>
        <taxon>Chitinophagales</taxon>
        <taxon>Chitinophagaceae</taxon>
        <taxon>Paraflavisolibacter</taxon>
    </lineage>
</organism>
<dbReference type="AlphaFoldDB" id="A0A9X2XX31"/>
<keyword evidence="2" id="KW-1185">Reference proteome</keyword>
<dbReference type="RefSeq" id="WP_279296729.1">
    <property type="nucleotide sequence ID" value="NZ_JAOTIF010000005.1"/>
</dbReference>
<sequence length="45" mass="5193">MKLGKEYASAMRRSMQSFKDHVSKAHHNVLVDFIFPIPIKGISYN</sequence>
<dbReference type="Proteomes" id="UP001155483">
    <property type="component" value="Unassembled WGS sequence"/>
</dbReference>
<evidence type="ECO:0000313" key="2">
    <source>
        <dbReference type="Proteomes" id="UP001155483"/>
    </source>
</evidence>